<reference evidence="2" key="1">
    <citation type="submission" date="2021-02" db="EMBL/GenBank/DDBJ databases">
        <authorList>
            <person name="Palmer J.M."/>
        </authorList>
    </citation>
    <scope>NUCLEOTIDE SEQUENCE</scope>
    <source>
        <strain evidence="2">SCRP734</strain>
    </source>
</reference>
<dbReference type="OrthoDB" id="111434at2759"/>
<accession>A0A8T1VTC0</accession>
<evidence type="ECO:0000256" key="1">
    <source>
        <dbReference type="SAM" id="MobiDB-lite"/>
    </source>
</evidence>
<proteinExistence type="predicted"/>
<protein>
    <recommendedName>
        <fullName evidence="4">PH domain-containing protein</fullName>
    </recommendedName>
</protein>
<dbReference type="Proteomes" id="UP000694044">
    <property type="component" value="Unassembled WGS sequence"/>
</dbReference>
<feature type="region of interest" description="Disordered" evidence="1">
    <location>
        <begin position="514"/>
        <end position="542"/>
    </location>
</feature>
<feature type="region of interest" description="Disordered" evidence="1">
    <location>
        <begin position="386"/>
        <end position="458"/>
    </location>
</feature>
<dbReference type="EMBL" id="JAGDFM010000181">
    <property type="protein sequence ID" value="KAG7383253.1"/>
    <property type="molecule type" value="Genomic_DNA"/>
</dbReference>
<evidence type="ECO:0008006" key="4">
    <source>
        <dbReference type="Google" id="ProtNLM"/>
    </source>
</evidence>
<evidence type="ECO:0000313" key="3">
    <source>
        <dbReference type="Proteomes" id="UP000694044"/>
    </source>
</evidence>
<feature type="compositionally biased region" description="Basic and acidic residues" evidence="1">
    <location>
        <begin position="419"/>
        <end position="452"/>
    </location>
</feature>
<dbReference type="AlphaFoldDB" id="A0A8T1VTC0"/>
<name>A0A8T1VTC0_9STRA</name>
<gene>
    <name evidence="2" type="ORF">PHYPSEUDO_003876</name>
</gene>
<feature type="region of interest" description="Disordered" evidence="1">
    <location>
        <begin position="170"/>
        <end position="198"/>
    </location>
</feature>
<feature type="compositionally biased region" description="Polar residues" evidence="1">
    <location>
        <begin position="406"/>
        <end position="417"/>
    </location>
</feature>
<sequence length="542" mass="60023">MDRWLRYKAVVSLEFPSDNPLDPKQQGFLAIARPKVHGGYLEIPLNRCENMPTFVSLTEKDRQHHQFTVCYGCTRRSVTVRAATPAIYKAWWAALETAYMSLRLMQMSRALATNFDVLPEAEPEHESDSEFLKLAAINNNMPLLSPGTADDRKSWQSCESPDELVIIKSATTEATTETESVDDEQPGEYTSKAKTVGAQPSVEVAAGNETEQDKNGIKIAPGESSALSSRYASRDSDCSLSSLSSSEVLEFLHSDVRDLMESFSSGDSYSTGSSLDSSIVGLLPNDVYDLLEDQQGSRRTDGVHGKQINDADFRHPSRLGWEVRLHESQLRSSRDRNTVSTAPLTDPTTVSVACEEVARSAEAEAASISRSNRKISTPLQRLLQRQQLRDSRTEEVNAVTRRGHSPSMSGGLSTTLYRSGDRANYDSDAHQARDHGISSIQDRARADTRPKEASPPQNLVTGRIDAARVQEIEPFASRRSPGPRRTSKKTLVIERITKAWTDVARFAFRPNAATDHAANMKRHQQPTIRRYHSSSGHGDTTS</sequence>
<feature type="compositionally biased region" description="Basic residues" evidence="1">
    <location>
        <begin position="519"/>
        <end position="532"/>
    </location>
</feature>
<feature type="compositionally biased region" description="Polar residues" evidence="1">
    <location>
        <begin position="533"/>
        <end position="542"/>
    </location>
</feature>
<evidence type="ECO:0000313" key="2">
    <source>
        <dbReference type="EMBL" id="KAG7383253.1"/>
    </source>
</evidence>
<keyword evidence="3" id="KW-1185">Reference proteome</keyword>
<comment type="caution">
    <text evidence="2">The sequence shown here is derived from an EMBL/GenBank/DDBJ whole genome shotgun (WGS) entry which is preliminary data.</text>
</comment>
<organism evidence="2 3">
    <name type="scientific">Phytophthora pseudosyringae</name>
    <dbReference type="NCBI Taxonomy" id="221518"/>
    <lineage>
        <taxon>Eukaryota</taxon>
        <taxon>Sar</taxon>
        <taxon>Stramenopiles</taxon>
        <taxon>Oomycota</taxon>
        <taxon>Peronosporomycetes</taxon>
        <taxon>Peronosporales</taxon>
        <taxon>Peronosporaceae</taxon>
        <taxon>Phytophthora</taxon>
    </lineage>
</organism>